<dbReference type="SUPFAM" id="SSF56672">
    <property type="entry name" value="DNA/RNA polymerases"/>
    <property type="match status" value="1"/>
</dbReference>
<dbReference type="Gene3D" id="3.10.10.10">
    <property type="entry name" value="HIV Type 1 Reverse Transcriptase, subunit A, domain 1"/>
    <property type="match status" value="1"/>
</dbReference>
<organism evidence="2 3">
    <name type="scientific">Vitis vinifera</name>
    <name type="common">Grape</name>
    <dbReference type="NCBI Taxonomy" id="29760"/>
    <lineage>
        <taxon>Eukaryota</taxon>
        <taxon>Viridiplantae</taxon>
        <taxon>Streptophyta</taxon>
        <taxon>Embryophyta</taxon>
        <taxon>Tracheophyta</taxon>
        <taxon>Spermatophyta</taxon>
        <taxon>Magnoliopsida</taxon>
        <taxon>eudicotyledons</taxon>
        <taxon>Gunneridae</taxon>
        <taxon>Pentapetalae</taxon>
        <taxon>rosids</taxon>
        <taxon>Vitales</taxon>
        <taxon>Vitaceae</taxon>
        <taxon>Viteae</taxon>
        <taxon>Vitis</taxon>
    </lineage>
</organism>
<evidence type="ECO:0000256" key="1">
    <source>
        <dbReference type="SAM" id="MobiDB-lite"/>
    </source>
</evidence>
<accession>A0A438G589</accession>
<dbReference type="SUPFAM" id="SSF53098">
    <property type="entry name" value="Ribonuclease H-like"/>
    <property type="match status" value="1"/>
</dbReference>
<sequence length="840" mass="95281">MGFPYKNFGSLVRALYGIEEGIAKGLWPKSSPTDYKGKKTSRGQRLRDDDGLPKPIVLHDSSEVDEVSLGLQGREIQIVTLSGRIVPPPPLAVKPFEDVASHEEVKRDDDEIRVETTTTPEGLIHIITTSKATCIVFSDDDLSPDGLDHVRLLYITVGCSCHRVLSVLLDNGSTLNVCLLTTAITLGFAPSDFDPSTQTVKEYDSTKMELQLSYGAPGTSVSMAIAPPSLDRASLLSLCFPKEVIDEGVVVNTTEMIDGVVLHDEYRDEMDMITMIQISNIVQLQSVSPFNMFGLSTIEVKEEIQKQLSVGFISVVEYPEWLANVIHVPKKDGKHLRPFNVDFMDGFSGYNQILMAPEDMEKTTFITELRLNPKKCTFGVTSRKLLGHMVRERGIEVNPDKIKAILDMLVSKTKKDIRDMTLGCMLAQLDDLGREKLRHYMTKILMHLISRLDLLRYLFDRPILTSRLMKWLILLTKFNIQYVSQKSIKGSIVADHLASLPTSEDRPVDDDFLDEEFIAMTSLSGWRMYFDGATNQSGYGIVEYEACILGLEIVLELGIRQIELLVARFDDLRYVHLPRLQNQFANTLATLASSMDIPIDVVVHPLLIELRSGTYPKVAIVKDQRALRQLATRFMICGDTLYRQSADVWGIDIIGKISPKYSNGHEFILVAIDYLTKWVEAASYARLTSTKVASFIRPHTNGIVEIANKNIKRILRKLVETSRDWLKKLPFALWAYCTSFCISTGTTPYFLVYGMEAILPVKTEMDSLRVVLEQWISEIEWARARFDQLNLLDERRLRAADHVQAYQRKMARAFRKRVKLRPLQKWGFGFEDSQRFSWRP</sequence>
<dbReference type="PANTHER" id="PTHR48475:SF1">
    <property type="entry name" value="RNASE H TYPE-1 DOMAIN-CONTAINING PROTEIN"/>
    <property type="match status" value="1"/>
</dbReference>
<dbReference type="Gene3D" id="3.30.420.10">
    <property type="entry name" value="Ribonuclease H-like superfamily/Ribonuclease H"/>
    <property type="match status" value="2"/>
</dbReference>
<name>A0A438G589_VITVI</name>
<dbReference type="PANTHER" id="PTHR48475">
    <property type="entry name" value="RIBONUCLEASE H"/>
    <property type="match status" value="1"/>
</dbReference>
<evidence type="ECO:0000313" key="2">
    <source>
        <dbReference type="EMBL" id="RVW67365.1"/>
    </source>
</evidence>
<comment type="caution">
    <text evidence="2">The sequence shown here is derived from an EMBL/GenBank/DDBJ whole genome shotgun (WGS) entry which is preliminary data.</text>
</comment>
<evidence type="ECO:0008006" key="4">
    <source>
        <dbReference type="Google" id="ProtNLM"/>
    </source>
</evidence>
<dbReference type="EMBL" id="QGNW01000588">
    <property type="protein sequence ID" value="RVW67365.1"/>
    <property type="molecule type" value="Genomic_DNA"/>
</dbReference>
<dbReference type="GO" id="GO:0003676">
    <property type="term" value="F:nucleic acid binding"/>
    <property type="evidence" value="ECO:0007669"/>
    <property type="project" value="InterPro"/>
</dbReference>
<evidence type="ECO:0000313" key="3">
    <source>
        <dbReference type="Proteomes" id="UP000288805"/>
    </source>
</evidence>
<feature type="region of interest" description="Disordered" evidence="1">
    <location>
        <begin position="29"/>
        <end position="53"/>
    </location>
</feature>
<reference evidence="2 3" key="1">
    <citation type="journal article" date="2018" name="PLoS Genet.">
        <title>Population sequencing reveals clonal diversity and ancestral inbreeding in the grapevine cultivar Chardonnay.</title>
        <authorList>
            <person name="Roach M.J."/>
            <person name="Johnson D.L."/>
            <person name="Bohlmann J."/>
            <person name="van Vuuren H.J."/>
            <person name="Jones S.J."/>
            <person name="Pretorius I.S."/>
            <person name="Schmidt S.A."/>
            <person name="Borneman A.R."/>
        </authorList>
    </citation>
    <scope>NUCLEOTIDE SEQUENCE [LARGE SCALE GENOMIC DNA]</scope>
    <source>
        <strain evidence="3">cv. Chardonnay</strain>
        <tissue evidence="2">Leaf</tissue>
    </source>
</reference>
<dbReference type="InterPro" id="IPR012337">
    <property type="entry name" value="RNaseH-like_sf"/>
</dbReference>
<dbReference type="InterPro" id="IPR043502">
    <property type="entry name" value="DNA/RNA_pol_sf"/>
</dbReference>
<protein>
    <recommendedName>
        <fullName evidence="4">Integrase catalytic domain-containing protein</fullName>
    </recommendedName>
</protein>
<dbReference type="InterPro" id="IPR036397">
    <property type="entry name" value="RNaseH_sf"/>
</dbReference>
<proteinExistence type="predicted"/>
<dbReference type="Proteomes" id="UP000288805">
    <property type="component" value="Unassembled WGS sequence"/>
</dbReference>
<gene>
    <name evidence="2" type="ORF">CK203_066318</name>
</gene>
<dbReference type="AlphaFoldDB" id="A0A438G589"/>